<evidence type="ECO:0000313" key="3">
    <source>
        <dbReference type="EMBL" id="MCH7409444.1"/>
    </source>
</evidence>
<evidence type="ECO:0000256" key="1">
    <source>
        <dbReference type="ARBA" id="ARBA00006817"/>
    </source>
</evidence>
<dbReference type="InterPro" id="IPR023393">
    <property type="entry name" value="START-like_dom_sf"/>
</dbReference>
<comment type="similarity">
    <text evidence="1">Belongs to the AHA1 family.</text>
</comment>
<dbReference type="Proteomes" id="UP001165489">
    <property type="component" value="Unassembled WGS sequence"/>
</dbReference>
<accession>A0ABS9UZA4</accession>
<dbReference type="InterPro" id="IPR013538">
    <property type="entry name" value="ASHA1/2-like_C"/>
</dbReference>
<evidence type="ECO:0000313" key="4">
    <source>
        <dbReference type="Proteomes" id="UP001165489"/>
    </source>
</evidence>
<gene>
    <name evidence="3" type="ORF">MM239_08565</name>
</gene>
<proteinExistence type="inferred from homology"/>
<dbReference type="Gene3D" id="3.30.530.20">
    <property type="match status" value="1"/>
</dbReference>
<dbReference type="EMBL" id="JAKZGP010000017">
    <property type="protein sequence ID" value="MCH7409444.1"/>
    <property type="molecule type" value="Genomic_DNA"/>
</dbReference>
<sequence length="154" mass="17594">MEPKTKVSAPEGLQEILITRTFNLPVELLYKAHTIPSLIEQWMNNKVLELNNEAFGSYQFENKDEHGNILFLAQGCIHSIVENSQIVRTFQMVNAGFPVQLEFLDFKSTSNNQSKLDIKIIFKSVEDRNNLLKLPFAQGINGAHNRLQKILKPL</sequence>
<name>A0ABS9UZA4_9BACT</name>
<comment type="caution">
    <text evidence="3">The sequence shown here is derived from an EMBL/GenBank/DDBJ whole genome shotgun (WGS) entry which is preliminary data.</text>
</comment>
<keyword evidence="4" id="KW-1185">Reference proteome</keyword>
<feature type="domain" description="Activator of Hsp90 ATPase homologue 1/2-like C-terminal" evidence="2">
    <location>
        <begin position="24"/>
        <end position="151"/>
    </location>
</feature>
<dbReference type="RefSeq" id="WP_241347791.1">
    <property type="nucleotide sequence ID" value="NZ_JAKZGP010000017.1"/>
</dbReference>
<protein>
    <submittedName>
        <fullName evidence="3">SRPBCC domain-containing protein</fullName>
    </submittedName>
</protein>
<evidence type="ECO:0000259" key="2">
    <source>
        <dbReference type="Pfam" id="PF08327"/>
    </source>
</evidence>
<dbReference type="SUPFAM" id="SSF55961">
    <property type="entry name" value="Bet v1-like"/>
    <property type="match status" value="1"/>
</dbReference>
<reference evidence="3" key="1">
    <citation type="submission" date="2022-03" db="EMBL/GenBank/DDBJ databases">
        <title>De novo assembled genomes of Belliella spp. (Cyclobacteriaceae) strains.</title>
        <authorList>
            <person name="Szabo A."/>
            <person name="Korponai K."/>
            <person name="Felfoldi T."/>
        </authorList>
    </citation>
    <scope>NUCLEOTIDE SEQUENCE</scope>
    <source>
        <strain evidence="3">DSM 111904</strain>
    </source>
</reference>
<dbReference type="Pfam" id="PF08327">
    <property type="entry name" value="AHSA1"/>
    <property type="match status" value="1"/>
</dbReference>
<organism evidence="3 4">
    <name type="scientific">Belliella filtrata</name>
    <dbReference type="NCBI Taxonomy" id="2923435"/>
    <lineage>
        <taxon>Bacteria</taxon>
        <taxon>Pseudomonadati</taxon>
        <taxon>Bacteroidota</taxon>
        <taxon>Cytophagia</taxon>
        <taxon>Cytophagales</taxon>
        <taxon>Cyclobacteriaceae</taxon>
        <taxon>Belliella</taxon>
    </lineage>
</organism>